<sequence>MEIAEQIKDSKNIEFSSTRRKTSLFHYTIREKWSRGKKNHLNINSGG</sequence>
<evidence type="ECO:0000313" key="1">
    <source>
        <dbReference type="EMBL" id="EGJ43154.1"/>
    </source>
</evidence>
<comment type="caution">
    <text evidence="1">The sequence shown here is derived from an EMBL/GenBank/DDBJ whole genome shotgun (WGS) entry which is preliminary data.</text>
</comment>
<gene>
    <name evidence="1" type="ORF">HMPREF9389_0462</name>
</gene>
<reference evidence="1 2" key="1">
    <citation type="submission" date="2011-03" db="EMBL/GenBank/DDBJ databases">
        <authorList>
            <person name="Muzny D."/>
            <person name="Qin X."/>
            <person name="Deng J."/>
            <person name="Jiang H."/>
            <person name="Liu Y."/>
            <person name="Qu J."/>
            <person name="Song X.-Z."/>
            <person name="Zhang L."/>
            <person name="Thornton R."/>
            <person name="Coyle M."/>
            <person name="Francisco L."/>
            <person name="Jackson L."/>
            <person name="Javaid M."/>
            <person name="Korchina V."/>
            <person name="Kovar C."/>
            <person name="Mata R."/>
            <person name="Mathew T."/>
            <person name="Ngo R."/>
            <person name="Nguyen L."/>
            <person name="Nguyen N."/>
            <person name="Okwuonu G."/>
            <person name="Ongeri F."/>
            <person name="Pham C."/>
            <person name="Simmons D."/>
            <person name="Wilczek-Boney K."/>
            <person name="Hale W."/>
            <person name="Jakkamsetti A."/>
            <person name="Pham P."/>
            <person name="Ruth R."/>
            <person name="San Lucas F."/>
            <person name="Warren J."/>
            <person name="Zhang J."/>
            <person name="Zhao Z."/>
            <person name="Zhou C."/>
            <person name="Zhu D."/>
            <person name="Lee S."/>
            <person name="Bess C."/>
            <person name="Blankenburg K."/>
            <person name="Forbes L."/>
            <person name="Fu Q."/>
            <person name="Gubbala S."/>
            <person name="Hirani K."/>
            <person name="Jayaseelan J.C."/>
            <person name="Lara F."/>
            <person name="Munidasa M."/>
            <person name="Palculict T."/>
            <person name="Patil S."/>
            <person name="Pu L.-L."/>
            <person name="Saada N."/>
            <person name="Tang L."/>
            <person name="Weissenberger G."/>
            <person name="Zhu Y."/>
            <person name="Hemphill L."/>
            <person name="Shang Y."/>
            <person name="Youmans B."/>
            <person name="Ayvaz T."/>
            <person name="Ross M."/>
            <person name="Santibanez J."/>
            <person name="Aqrawi P."/>
            <person name="Gross S."/>
            <person name="Joshi V."/>
            <person name="Fowler G."/>
            <person name="Nazareth L."/>
            <person name="Reid J."/>
            <person name="Worley K."/>
            <person name="Petrosino J."/>
            <person name="Highlander S."/>
            <person name="Gibbs R."/>
        </authorList>
    </citation>
    <scope>NUCLEOTIDE SEQUENCE [LARGE SCALE GENOMIC DNA]</scope>
    <source>
        <strain evidence="1 2">SK355</strain>
    </source>
</reference>
<accession>F3UNQ4</accession>
<organism evidence="1 2">
    <name type="scientific">Streptococcus sanguinis SK355</name>
    <dbReference type="NCBI Taxonomy" id="888816"/>
    <lineage>
        <taxon>Bacteria</taxon>
        <taxon>Bacillati</taxon>
        <taxon>Bacillota</taxon>
        <taxon>Bacilli</taxon>
        <taxon>Lactobacillales</taxon>
        <taxon>Streptococcaceae</taxon>
        <taxon>Streptococcus</taxon>
    </lineage>
</organism>
<dbReference type="Proteomes" id="UP000005589">
    <property type="component" value="Unassembled WGS sequence"/>
</dbReference>
<dbReference type="HOGENOM" id="CLU_3173881_0_0_9"/>
<name>F3UNQ4_STRSA</name>
<protein>
    <submittedName>
        <fullName evidence="1">Uncharacterized protein</fullName>
    </submittedName>
</protein>
<evidence type="ECO:0000313" key="2">
    <source>
        <dbReference type="Proteomes" id="UP000005589"/>
    </source>
</evidence>
<dbReference type="AlphaFoldDB" id="F3UNQ4"/>
<dbReference type="EMBL" id="AFFN01000007">
    <property type="protein sequence ID" value="EGJ43154.1"/>
    <property type="molecule type" value="Genomic_DNA"/>
</dbReference>
<proteinExistence type="predicted"/>